<reference evidence="1" key="1">
    <citation type="submission" date="2024-08" db="EMBL/GenBank/DDBJ databases">
        <title>Lentilactobacillus sp. nov., isolated from tree bark.</title>
        <authorList>
            <person name="Phuengjayaem S."/>
            <person name="Tanasupawat S."/>
        </authorList>
    </citation>
    <scope>NUCLEOTIDE SEQUENCE</scope>
    <source>
        <strain evidence="1">SPB1-3</strain>
    </source>
</reference>
<organism evidence="1 2">
    <name type="scientific">Lentilactobacillus terminaliae</name>
    <dbReference type="NCBI Taxonomy" id="3003483"/>
    <lineage>
        <taxon>Bacteria</taxon>
        <taxon>Bacillati</taxon>
        <taxon>Bacillota</taxon>
        <taxon>Bacilli</taxon>
        <taxon>Lactobacillales</taxon>
        <taxon>Lactobacillaceae</taxon>
        <taxon>Lentilactobacillus</taxon>
    </lineage>
</organism>
<keyword evidence="1" id="KW-0378">Hydrolase</keyword>
<proteinExistence type="predicted"/>
<dbReference type="Proteomes" id="UP001149860">
    <property type="component" value="Chromosome"/>
</dbReference>
<gene>
    <name evidence="1" type="ORF">O0236_001085</name>
</gene>
<keyword evidence="2" id="KW-1185">Reference proteome</keyword>
<protein>
    <submittedName>
        <fullName evidence="1">SGNH/GDSL hydrolase family protein</fullName>
    </submittedName>
</protein>
<sequence length="354" mass="40458">MKIKMISRWLVVLAVSLIGVIYPTANLSQGFKDQYHSAEAESSQGRSSKVQTPQPRNLKKHTFVNKHFQVTSKIDGVMFRQVNAIPVYVNDQKIMKSYPNTIWYKVGESIDGSLSQVKGSNRNNVIVVPQGAIKNIATQRYNVALPNTNKLRKKTVLFLGDSITKGYNGSYTYKHASFPLWVHKYLQVRVHKEGHIRSSITGDSFNDLFTILPHVNFKNTDDVVIEYGTNDYRHSNKSLDQVTNGLATAIKYIRKQNPNVKIYGIIPLPRFDFYNMSTALGSGGYTFPDLQKGLAQTYHDLGVNTYNVAKVHPDFVNTSNFYQKYYDHRVHPTCQTYQQFGLYLSQWLQQQLNK</sequence>
<accession>A0ACD5DG42</accession>
<evidence type="ECO:0000313" key="2">
    <source>
        <dbReference type="Proteomes" id="UP001149860"/>
    </source>
</evidence>
<name>A0ACD5DG42_9LACO</name>
<dbReference type="EMBL" id="CP168151">
    <property type="protein sequence ID" value="XFD39930.1"/>
    <property type="molecule type" value="Genomic_DNA"/>
</dbReference>
<evidence type="ECO:0000313" key="1">
    <source>
        <dbReference type="EMBL" id="XFD39930.1"/>
    </source>
</evidence>